<reference evidence="2 3" key="1">
    <citation type="submission" date="2016-07" db="EMBL/GenBank/DDBJ databases">
        <title>Pervasive Adenine N6-methylation of Active Genes in Fungi.</title>
        <authorList>
            <consortium name="DOE Joint Genome Institute"/>
            <person name="Mondo S.J."/>
            <person name="Dannebaum R.O."/>
            <person name="Kuo R.C."/>
            <person name="Labutti K."/>
            <person name="Haridas S."/>
            <person name="Kuo A."/>
            <person name="Salamov A."/>
            <person name="Ahrendt S.R."/>
            <person name="Lipzen A."/>
            <person name="Sullivan W."/>
            <person name="Andreopoulos W.B."/>
            <person name="Clum A."/>
            <person name="Lindquist E."/>
            <person name="Daum C."/>
            <person name="Ramamoorthy G.K."/>
            <person name="Gryganskyi A."/>
            <person name="Culley D."/>
            <person name="Magnuson J.K."/>
            <person name="James T.Y."/>
            <person name="O'Malley M.A."/>
            <person name="Stajich J.E."/>
            <person name="Spatafora J.W."/>
            <person name="Visel A."/>
            <person name="Grigoriev I.V."/>
        </authorList>
    </citation>
    <scope>NUCLEOTIDE SEQUENCE [LARGE SCALE GENOMIC DNA]</scope>
    <source>
        <strain evidence="2 3">NRRL 3301</strain>
    </source>
</reference>
<comment type="caution">
    <text evidence="2">The sequence shown here is derived from an EMBL/GenBank/DDBJ whole genome shotgun (WGS) entry which is preliminary data.</text>
</comment>
<gene>
    <name evidence="2" type="ORF">DM01DRAFT_1403354</name>
</gene>
<evidence type="ECO:0000256" key="1">
    <source>
        <dbReference type="SAM" id="MobiDB-lite"/>
    </source>
</evidence>
<keyword evidence="3" id="KW-1185">Reference proteome</keyword>
<sequence>MGSSLRNFFSQSSSSSRASRSKTKRANKALPVSPTASIYSISTASSISNGPQTPGPASMNFGAFAMHQQPSPDMRGIIRTLQAQWRVLDPFSDHWISLDPRTSSVLEGQYQQQVPQVYLSKCGPLQQPCVIHFFNQDNKPLPPTPGVGASYQHVLQLGRDILRAEAPMWWYEDDMADGSKGMAAFSAKNQVRLEALSGDEDCAQFVMTDDAFYGAEMVVAKLIPTTEPYHPSQEEVRGFLYIHPRATEYPKKPLEQPLHVHPSFDMAPYYSLERSCSV</sequence>
<evidence type="ECO:0000313" key="2">
    <source>
        <dbReference type="EMBL" id="ORX62941.1"/>
    </source>
</evidence>
<organism evidence="2 3">
    <name type="scientific">Hesseltinella vesiculosa</name>
    <dbReference type="NCBI Taxonomy" id="101127"/>
    <lineage>
        <taxon>Eukaryota</taxon>
        <taxon>Fungi</taxon>
        <taxon>Fungi incertae sedis</taxon>
        <taxon>Mucoromycota</taxon>
        <taxon>Mucoromycotina</taxon>
        <taxon>Mucoromycetes</taxon>
        <taxon>Mucorales</taxon>
        <taxon>Cunninghamellaceae</taxon>
        <taxon>Hesseltinella</taxon>
    </lineage>
</organism>
<dbReference type="Proteomes" id="UP000242146">
    <property type="component" value="Unassembled WGS sequence"/>
</dbReference>
<feature type="compositionally biased region" description="Low complexity" evidence="1">
    <location>
        <begin position="1"/>
        <end position="18"/>
    </location>
</feature>
<protein>
    <submittedName>
        <fullName evidence="2">Uncharacterized protein</fullName>
    </submittedName>
</protein>
<dbReference type="InterPro" id="IPR037197">
    <property type="entry name" value="WWE_dom_sf"/>
</dbReference>
<proteinExistence type="predicted"/>
<dbReference type="EMBL" id="MCGT01000001">
    <property type="protein sequence ID" value="ORX62941.1"/>
    <property type="molecule type" value="Genomic_DNA"/>
</dbReference>
<dbReference type="SUPFAM" id="SSF117839">
    <property type="entry name" value="WWE domain"/>
    <property type="match status" value="1"/>
</dbReference>
<feature type="region of interest" description="Disordered" evidence="1">
    <location>
        <begin position="1"/>
        <end position="30"/>
    </location>
</feature>
<name>A0A1X2GXX9_9FUNG</name>
<accession>A0A1X2GXX9</accession>
<dbReference type="AlphaFoldDB" id="A0A1X2GXX9"/>
<dbReference type="OrthoDB" id="2284884at2759"/>
<evidence type="ECO:0000313" key="3">
    <source>
        <dbReference type="Proteomes" id="UP000242146"/>
    </source>
</evidence>